<feature type="non-terminal residue" evidence="1">
    <location>
        <position position="305"/>
    </location>
</feature>
<protein>
    <submittedName>
        <fullName evidence="1">22494_t:CDS:1</fullName>
    </submittedName>
</protein>
<gene>
    <name evidence="1" type="ORF">RPERSI_LOCUS17563</name>
</gene>
<proteinExistence type="predicted"/>
<name>A0ACA9R838_9GLOM</name>
<evidence type="ECO:0000313" key="1">
    <source>
        <dbReference type="EMBL" id="CAG8780898.1"/>
    </source>
</evidence>
<keyword evidence="2" id="KW-1185">Reference proteome</keyword>
<feature type="non-terminal residue" evidence="1">
    <location>
        <position position="1"/>
    </location>
</feature>
<dbReference type="Proteomes" id="UP000789920">
    <property type="component" value="Unassembled WGS sequence"/>
</dbReference>
<dbReference type="EMBL" id="CAJVQC010045194">
    <property type="protein sequence ID" value="CAG8780898.1"/>
    <property type="molecule type" value="Genomic_DNA"/>
</dbReference>
<accession>A0ACA9R838</accession>
<evidence type="ECO:0000313" key="2">
    <source>
        <dbReference type="Proteomes" id="UP000789920"/>
    </source>
</evidence>
<reference evidence="1" key="1">
    <citation type="submission" date="2021-06" db="EMBL/GenBank/DDBJ databases">
        <authorList>
            <person name="Kallberg Y."/>
            <person name="Tangrot J."/>
            <person name="Rosling A."/>
        </authorList>
    </citation>
    <scope>NUCLEOTIDE SEQUENCE</scope>
    <source>
        <strain evidence="1">MA461A</strain>
    </source>
</reference>
<sequence>NNDILLKVIKRDDLNAKEIYIWKHLVEWGVAQLVDSHKRIYVKLDTTQWKDCDFMTFKKYLDPFIPYIRFHEMSIEDLHHNIRPYEKALPKNLYRDLETYFTFDRKPKCAELNSRISIDSVIIERKQSEIISSWIEKKSKKLSCQFKLSYRGTRDKFNFNSVIDIYDCDVATLLLIKVKKSDLIIGGYNPSGWKTIYDDDPYEEQEDYEEQQEYYEYLRENNEYLWTSTEDRRHSNTHILSRVEIPENAIYNYNQNNDTYDEPYMNFGGRDLVLNGRHVSCSQYSYEKMFDGDAYFDAEEIEIFK</sequence>
<comment type="caution">
    <text evidence="1">The sequence shown here is derived from an EMBL/GenBank/DDBJ whole genome shotgun (WGS) entry which is preliminary data.</text>
</comment>
<organism evidence="1 2">
    <name type="scientific">Racocetra persica</name>
    <dbReference type="NCBI Taxonomy" id="160502"/>
    <lineage>
        <taxon>Eukaryota</taxon>
        <taxon>Fungi</taxon>
        <taxon>Fungi incertae sedis</taxon>
        <taxon>Mucoromycota</taxon>
        <taxon>Glomeromycotina</taxon>
        <taxon>Glomeromycetes</taxon>
        <taxon>Diversisporales</taxon>
        <taxon>Gigasporaceae</taxon>
        <taxon>Racocetra</taxon>
    </lineage>
</organism>